<sequence length="164" mass="18257">MEFHKSQHRLVMAVVFLALGVAGSALMTVWADQVGRIPVLSVVSPVLLVMGIATLIGSLRPFTLRVDGRGILLEHPARRVRVELAWQQIEQVSVEKLPRPRGERGAATYLTVWLRGGENPGVPQKRAIRRDGRVGYRLLDVNDVRESADELRTTLSHYGASVFR</sequence>
<keyword evidence="1" id="KW-0812">Transmembrane</keyword>
<evidence type="ECO:0000313" key="2">
    <source>
        <dbReference type="EMBL" id="NYI83442.1"/>
    </source>
</evidence>
<protein>
    <submittedName>
        <fullName evidence="2">Uncharacterized protein</fullName>
    </submittedName>
</protein>
<feature type="transmembrane region" description="Helical" evidence="1">
    <location>
        <begin position="37"/>
        <end position="59"/>
    </location>
</feature>
<evidence type="ECO:0000256" key="1">
    <source>
        <dbReference type="SAM" id="Phobius"/>
    </source>
</evidence>
<dbReference type="RefSeq" id="WP_179719910.1">
    <property type="nucleotide sequence ID" value="NZ_BAABFH010000001.1"/>
</dbReference>
<organism evidence="2 3">
    <name type="scientific">Saccharopolyspora hordei</name>
    <dbReference type="NCBI Taxonomy" id="1838"/>
    <lineage>
        <taxon>Bacteria</taxon>
        <taxon>Bacillati</taxon>
        <taxon>Actinomycetota</taxon>
        <taxon>Actinomycetes</taxon>
        <taxon>Pseudonocardiales</taxon>
        <taxon>Pseudonocardiaceae</taxon>
        <taxon>Saccharopolyspora</taxon>
    </lineage>
</organism>
<keyword evidence="1" id="KW-0472">Membrane</keyword>
<dbReference type="AlphaFoldDB" id="A0A853AFX2"/>
<accession>A0A853AFX2</accession>
<dbReference type="Proteomes" id="UP000587002">
    <property type="component" value="Unassembled WGS sequence"/>
</dbReference>
<dbReference type="EMBL" id="JACCFJ010000001">
    <property type="protein sequence ID" value="NYI83442.1"/>
    <property type="molecule type" value="Genomic_DNA"/>
</dbReference>
<keyword evidence="3" id="KW-1185">Reference proteome</keyword>
<gene>
    <name evidence="2" type="ORF">HNR68_002072</name>
</gene>
<feature type="transmembrane region" description="Helical" evidence="1">
    <location>
        <begin position="12"/>
        <end position="31"/>
    </location>
</feature>
<evidence type="ECO:0000313" key="3">
    <source>
        <dbReference type="Proteomes" id="UP000587002"/>
    </source>
</evidence>
<keyword evidence="1" id="KW-1133">Transmembrane helix</keyword>
<comment type="caution">
    <text evidence="2">The sequence shown here is derived from an EMBL/GenBank/DDBJ whole genome shotgun (WGS) entry which is preliminary data.</text>
</comment>
<proteinExistence type="predicted"/>
<reference evidence="2 3" key="1">
    <citation type="submission" date="2020-07" db="EMBL/GenBank/DDBJ databases">
        <title>Sequencing the genomes of 1000 actinobacteria strains.</title>
        <authorList>
            <person name="Klenk H.-P."/>
        </authorList>
    </citation>
    <scope>NUCLEOTIDE SEQUENCE [LARGE SCALE GENOMIC DNA]</scope>
    <source>
        <strain evidence="2 3">DSM 44065</strain>
    </source>
</reference>
<name>A0A853AFX2_9PSEU</name>